<gene>
    <name evidence="1" type="ORF">Nepgr_002606</name>
</gene>
<name>A0AAD3RX11_NEPGR</name>
<keyword evidence="2" id="KW-1185">Reference proteome</keyword>
<dbReference type="Proteomes" id="UP001279734">
    <property type="component" value="Unassembled WGS sequence"/>
</dbReference>
<organism evidence="1 2">
    <name type="scientific">Nepenthes gracilis</name>
    <name type="common">Slender pitcher plant</name>
    <dbReference type="NCBI Taxonomy" id="150966"/>
    <lineage>
        <taxon>Eukaryota</taxon>
        <taxon>Viridiplantae</taxon>
        <taxon>Streptophyta</taxon>
        <taxon>Embryophyta</taxon>
        <taxon>Tracheophyta</taxon>
        <taxon>Spermatophyta</taxon>
        <taxon>Magnoliopsida</taxon>
        <taxon>eudicotyledons</taxon>
        <taxon>Gunneridae</taxon>
        <taxon>Pentapetalae</taxon>
        <taxon>Caryophyllales</taxon>
        <taxon>Nepenthaceae</taxon>
        <taxon>Nepenthes</taxon>
    </lineage>
</organism>
<protein>
    <submittedName>
        <fullName evidence="1">Uncharacterized protein</fullName>
    </submittedName>
</protein>
<dbReference type="EMBL" id="BSYO01000002">
    <property type="protein sequence ID" value="GMH00767.1"/>
    <property type="molecule type" value="Genomic_DNA"/>
</dbReference>
<sequence>MILSCEPHRCIVPVDQKESMPFSFVCCPFRCMVDFHVASMETQLAVFHAGVQSYYWQLMLGNGASIRLSSVVQEDKELAGLFWWSQSNIFLLVAVEAFPNY</sequence>
<dbReference type="AlphaFoldDB" id="A0AAD3RX11"/>
<reference evidence="1" key="1">
    <citation type="submission" date="2023-05" db="EMBL/GenBank/DDBJ databases">
        <title>Nepenthes gracilis genome sequencing.</title>
        <authorList>
            <person name="Fukushima K."/>
        </authorList>
    </citation>
    <scope>NUCLEOTIDE SEQUENCE</scope>
    <source>
        <strain evidence="1">SING2019-196</strain>
    </source>
</reference>
<evidence type="ECO:0000313" key="1">
    <source>
        <dbReference type="EMBL" id="GMH00767.1"/>
    </source>
</evidence>
<evidence type="ECO:0000313" key="2">
    <source>
        <dbReference type="Proteomes" id="UP001279734"/>
    </source>
</evidence>
<comment type="caution">
    <text evidence="1">The sequence shown here is derived from an EMBL/GenBank/DDBJ whole genome shotgun (WGS) entry which is preliminary data.</text>
</comment>
<accession>A0AAD3RX11</accession>
<proteinExistence type="predicted"/>